<sequence>MREAQSLVADTLAATVDELCLKFGVRKTAFALFLAVWRHQQTVNHTSQLSNRMRQDIGLPDGEETSGFPVWNFRAW</sequence>
<name>A0A7W6ZVG3_9HYPH</name>
<gene>
    <name evidence="1" type="ORF">GGE60_003034</name>
</gene>
<organism evidence="1 2">
    <name type="scientific">Rhizobium leucaenae</name>
    <dbReference type="NCBI Taxonomy" id="29450"/>
    <lineage>
        <taxon>Bacteria</taxon>
        <taxon>Pseudomonadati</taxon>
        <taxon>Pseudomonadota</taxon>
        <taxon>Alphaproteobacteria</taxon>
        <taxon>Hyphomicrobiales</taxon>
        <taxon>Rhizobiaceae</taxon>
        <taxon>Rhizobium/Agrobacterium group</taxon>
        <taxon>Rhizobium</taxon>
    </lineage>
</organism>
<accession>A0A7W6ZVG3</accession>
<keyword evidence="2" id="KW-1185">Reference proteome</keyword>
<evidence type="ECO:0000313" key="2">
    <source>
        <dbReference type="Proteomes" id="UP000543836"/>
    </source>
</evidence>
<dbReference type="Proteomes" id="UP000543836">
    <property type="component" value="Unassembled WGS sequence"/>
</dbReference>
<proteinExistence type="predicted"/>
<evidence type="ECO:0000313" key="1">
    <source>
        <dbReference type="EMBL" id="MBB4568915.1"/>
    </source>
</evidence>
<reference evidence="1 2" key="1">
    <citation type="submission" date="2020-08" db="EMBL/GenBank/DDBJ databases">
        <title>Genomic Encyclopedia of Type Strains, Phase IV (KMG-V): Genome sequencing to study the core and pangenomes of soil and plant-associated prokaryotes.</title>
        <authorList>
            <person name="Whitman W."/>
        </authorList>
    </citation>
    <scope>NUCLEOTIDE SEQUENCE [LARGE SCALE GENOMIC DNA]</scope>
    <source>
        <strain evidence="1 2">SEMIA 492</strain>
    </source>
</reference>
<protein>
    <recommendedName>
        <fullName evidence="3">DUF1127 domain-containing protein</fullName>
    </recommendedName>
</protein>
<dbReference type="EMBL" id="JACIIG010000006">
    <property type="protein sequence ID" value="MBB4568915.1"/>
    <property type="molecule type" value="Genomic_DNA"/>
</dbReference>
<dbReference type="OrthoDB" id="8420205at2"/>
<evidence type="ECO:0008006" key="3">
    <source>
        <dbReference type="Google" id="ProtNLM"/>
    </source>
</evidence>
<dbReference type="RefSeq" id="WP_028752167.1">
    <property type="nucleotide sequence ID" value="NZ_JACIIG010000006.1"/>
</dbReference>
<dbReference type="AlphaFoldDB" id="A0A7W6ZVG3"/>
<comment type="caution">
    <text evidence="1">The sequence shown here is derived from an EMBL/GenBank/DDBJ whole genome shotgun (WGS) entry which is preliminary data.</text>
</comment>